<keyword evidence="2" id="KW-1185">Reference proteome</keyword>
<evidence type="ECO:0000313" key="2">
    <source>
        <dbReference type="Proteomes" id="UP000494106"/>
    </source>
</evidence>
<dbReference type="Proteomes" id="UP000494106">
    <property type="component" value="Unassembled WGS sequence"/>
</dbReference>
<reference evidence="1 2" key="1">
    <citation type="submission" date="2020-04" db="EMBL/GenBank/DDBJ databases">
        <authorList>
            <person name="Wallbank WR R."/>
            <person name="Pardo Diaz C."/>
            <person name="Kozak K."/>
            <person name="Martin S."/>
            <person name="Jiggins C."/>
            <person name="Moest M."/>
            <person name="Warren A I."/>
            <person name="Byers J.R.P. K."/>
            <person name="Montejo-Kovacevich G."/>
            <person name="Yen C E."/>
        </authorList>
    </citation>
    <scope>NUCLEOTIDE SEQUENCE [LARGE SCALE GENOMIC DNA]</scope>
</reference>
<comment type="caution">
    <text evidence="1">The sequence shown here is derived from an EMBL/GenBank/DDBJ whole genome shotgun (WGS) entry which is preliminary data.</text>
</comment>
<accession>A0A8S1BDA9</accession>
<gene>
    <name evidence="1" type="ORF">APLA_LOCUS15673</name>
</gene>
<protein>
    <submittedName>
        <fullName evidence="1">Uncharacterized protein</fullName>
    </submittedName>
</protein>
<organism evidence="1 2">
    <name type="scientific">Arctia plantaginis</name>
    <name type="common">Wood tiger moth</name>
    <name type="synonym">Phalaena plantaginis</name>
    <dbReference type="NCBI Taxonomy" id="874455"/>
    <lineage>
        <taxon>Eukaryota</taxon>
        <taxon>Metazoa</taxon>
        <taxon>Ecdysozoa</taxon>
        <taxon>Arthropoda</taxon>
        <taxon>Hexapoda</taxon>
        <taxon>Insecta</taxon>
        <taxon>Pterygota</taxon>
        <taxon>Neoptera</taxon>
        <taxon>Endopterygota</taxon>
        <taxon>Lepidoptera</taxon>
        <taxon>Glossata</taxon>
        <taxon>Ditrysia</taxon>
        <taxon>Noctuoidea</taxon>
        <taxon>Erebidae</taxon>
        <taxon>Arctiinae</taxon>
        <taxon>Arctia</taxon>
    </lineage>
</organism>
<dbReference type="AlphaFoldDB" id="A0A8S1BDA9"/>
<name>A0A8S1BDA9_ARCPL</name>
<dbReference type="OrthoDB" id="6763801at2759"/>
<sequence length="225" mass="26568">MEQLSYKRNGEFLHYLAKAQCLRGNSEIGLTILKTIYGKYESLRSYYRLLFRDLIQDSVLNRSEASLMIFKKYVLEFSEEWSEHYPLVCFWHICWASTWFSDQMLSNELLEASEHLQEIVKDKATAFSISALKDYNEDAVVRLLQNLLKYDMMSEYVAVLQVLFNYKLRNRDIRGCTEIIRNCEVLGVSLSSSQQGKYLTMLIEDRKNPDEIKTKVPFKNFKLKF</sequence>
<evidence type="ECO:0000313" key="1">
    <source>
        <dbReference type="EMBL" id="CAB3256967.1"/>
    </source>
</evidence>
<dbReference type="EMBL" id="CADEBC010000590">
    <property type="protein sequence ID" value="CAB3256967.1"/>
    <property type="molecule type" value="Genomic_DNA"/>
</dbReference>
<proteinExistence type="predicted"/>